<name>A0A937FZU5_9BACT</name>
<keyword evidence="4" id="KW-0862">Zinc</keyword>
<dbReference type="EMBL" id="JAEUGD010000057">
    <property type="protein sequence ID" value="MBL6447897.1"/>
    <property type="molecule type" value="Genomic_DNA"/>
</dbReference>
<keyword evidence="2" id="KW-0479">Metal-binding</keyword>
<accession>A0A937FZU5</accession>
<dbReference type="Pfam" id="PF00753">
    <property type="entry name" value="Lactamase_B"/>
    <property type="match status" value="1"/>
</dbReference>
<gene>
    <name evidence="6" type="ORF">JMN32_16395</name>
</gene>
<dbReference type="Gene3D" id="3.60.15.10">
    <property type="entry name" value="Ribonuclease Z/Hydroxyacylglutathione hydrolase-like"/>
    <property type="match status" value="1"/>
</dbReference>
<dbReference type="InterPro" id="IPR051453">
    <property type="entry name" value="MBL_Glyoxalase_II"/>
</dbReference>
<dbReference type="SMART" id="SM00849">
    <property type="entry name" value="Lactamase_B"/>
    <property type="match status" value="1"/>
</dbReference>
<evidence type="ECO:0000313" key="7">
    <source>
        <dbReference type="Proteomes" id="UP000614216"/>
    </source>
</evidence>
<dbReference type="Proteomes" id="UP000614216">
    <property type="component" value="Unassembled WGS sequence"/>
</dbReference>
<dbReference type="PANTHER" id="PTHR46233:SF3">
    <property type="entry name" value="HYDROXYACYLGLUTATHIONE HYDROLASE GLOC"/>
    <property type="match status" value="1"/>
</dbReference>
<dbReference type="GO" id="GO:0016787">
    <property type="term" value="F:hydrolase activity"/>
    <property type="evidence" value="ECO:0007669"/>
    <property type="project" value="UniProtKB-KW"/>
</dbReference>
<reference evidence="6" key="1">
    <citation type="submission" date="2021-01" db="EMBL/GenBank/DDBJ databases">
        <title>Fulvivirga kasyanovii gen. nov., sp nov., a novel member of the phylum Bacteroidetes isolated from seawater in a mussel farm.</title>
        <authorList>
            <person name="Zhao L.-H."/>
            <person name="Wang Z.-J."/>
        </authorList>
    </citation>
    <scope>NUCLEOTIDE SEQUENCE</scope>
    <source>
        <strain evidence="6">29W222</strain>
    </source>
</reference>
<comment type="caution">
    <text evidence="6">The sequence shown here is derived from an EMBL/GenBank/DDBJ whole genome shotgun (WGS) entry which is preliminary data.</text>
</comment>
<evidence type="ECO:0000256" key="1">
    <source>
        <dbReference type="ARBA" id="ARBA00001947"/>
    </source>
</evidence>
<keyword evidence="7" id="KW-1185">Reference proteome</keyword>
<dbReference type="AlphaFoldDB" id="A0A937FZU5"/>
<dbReference type="CDD" id="cd16275">
    <property type="entry name" value="BaeB-like_MBL-fold"/>
    <property type="match status" value="1"/>
</dbReference>
<evidence type="ECO:0000256" key="3">
    <source>
        <dbReference type="ARBA" id="ARBA00022801"/>
    </source>
</evidence>
<sequence length="241" mass="27494">MKFEDLERGIHYIDAGFRGVIQVAVLRMTYVSMVNYTYLVVDNITNQSVIVDPAWNMEKVDHALEDTGTKLSGILLTHAHPDHTDLARPLAEKYHCPVWMSNEEIMDSGFYAPHLVGIDSRPWSVGQIQIQPILTPGHTPGGMCYHIGDNLFTGDTLFAEGCGLCSDMEAAHEMYESLEHLKSRLKPDTLIFPGHSYGRQPGQKFSQVLRDNIYLQFKNKHDFTAYRLRKGQNRLSFFDFR</sequence>
<dbReference type="InterPro" id="IPR001279">
    <property type="entry name" value="Metallo-B-lactamas"/>
</dbReference>
<dbReference type="PANTHER" id="PTHR46233">
    <property type="entry name" value="HYDROXYACYLGLUTATHIONE HYDROLASE GLOC"/>
    <property type="match status" value="1"/>
</dbReference>
<evidence type="ECO:0000259" key="5">
    <source>
        <dbReference type="SMART" id="SM00849"/>
    </source>
</evidence>
<comment type="cofactor">
    <cofactor evidence="1">
        <name>Zn(2+)</name>
        <dbReference type="ChEBI" id="CHEBI:29105"/>
    </cofactor>
</comment>
<evidence type="ECO:0000256" key="2">
    <source>
        <dbReference type="ARBA" id="ARBA00022723"/>
    </source>
</evidence>
<evidence type="ECO:0000313" key="6">
    <source>
        <dbReference type="EMBL" id="MBL6447897.1"/>
    </source>
</evidence>
<feature type="domain" description="Metallo-beta-lactamase" evidence="5">
    <location>
        <begin position="34"/>
        <end position="195"/>
    </location>
</feature>
<organism evidence="6 7">
    <name type="scientific">Fulvivirga marina</name>
    <dbReference type="NCBI Taxonomy" id="2494733"/>
    <lineage>
        <taxon>Bacteria</taxon>
        <taxon>Pseudomonadati</taxon>
        <taxon>Bacteroidota</taxon>
        <taxon>Cytophagia</taxon>
        <taxon>Cytophagales</taxon>
        <taxon>Fulvivirgaceae</taxon>
        <taxon>Fulvivirga</taxon>
    </lineage>
</organism>
<evidence type="ECO:0000256" key="4">
    <source>
        <dbReference type="ARBA" id="ARBA00022833"/>
    </source>
</evidence>
<proteinExistence type="predicted"/>
<dbReference type="InterPro" id="IPR036866">
    <property type="entry name" value="RibonucZ/Hydroxyglut_hydro"/>
</dbReference>
<dbReference type="GO" id="GO:0046872">
    <property type="term" value="F:metal ion binding"/>
    <property type="evidence" value="ECO:0007669"/>
    <property type="project" value="UniProtKB-KW"/>
</dbReference>
<keyword evidence="3" id="KW-0378">Hydrolase</keyword>
<protein>
    <submittedName>
        <fullName evidence="6">MBL fold metallo-hydrolase</fullName>
    </submittedName>
</protein>
<dbReference type="SUPFAM" id="SSF56281">
    <property type="entry name" value="Metallo-hydrolase/oxidoreductase"/>
    <property type="match status" value="1"/>
</dbReference>